<dbReference type="InterPro" id="IPR023319">
    <property type="entry name" value="Tex-like_HTH_dom_sf"/>
</dbReference>
<dbReference type="PANTHER" id="PTHR10724">
    <property type="entry name" value="30S RIBOSOMAL PROTEIN S1"/>
    <property type="match status" value="1"/>
</dbReference>
<dbReference type="SMART" id="SM00732">
    <property type="entry name" value="YqgFc"/>
    <property type="match status" value="1"/>
</dbReference>
<evidence type="ECO:0000259" key="1">
    <source>
        <dbReference type="PROSITE" id="PS50126"/>
    </source>
</evidence>
<dbReference type="InterPro" id="IPR032639">
    <property type="entry name" value="Tex_YqgF"/>
</dbReference>
<dbReference type="InterPro" id="IPR003029">
    <property type="entry name" value="S1_domain"/>
</dbReference>
<accession>A0A2I1JWX4</accession>
<evidence type="ECO:0000313" key="3">
    <source>
        <dbReference type="Proteomes" id="UP000234384"/>
    </source>
</evidence>
<name>A0A2I1JWX4_9LACT</name>
<dbReference type="FunFam" id="3.30.420.140:FF:000001">
    <property type="entry name" value="RNA-binding transcriptional accessory protein"/>
    <property type="match status" value="1"/>
</dbReference>
<dbReference type="CDD" id="cd05685">
    <property type="entry name" value="S1_Tex"/>
    <property type="match status" value="1"/>
</dbReference>
<dbReference type="Proteomes" id="UP000234384">
    <property type="component" value="Unassembled WGS sequence"/>
</dbReference>
<dbReference type="InterPro" id="IPR050437">
    <property type="entry name" value="Ribos_protein_bS1-like"/>
</dbReference>
<dbReference type="Pfam" id="PF00575">
    <property type="entry name" value="S1"/>
    <property type="match status" value="1"/>
</dbReference>
<dbReference type="GO" id="GO:0006412">
    <property type="term" value="P:translation"/>
    <property type="evidence" value="ECO:0007669"/>
    <property type="project" value="TreeGrafter"/>
</dbReference>
<dbReference type="GO" id="GO:0003729">
    <property type="term" value="F:mRNA binding"/>
    <property type="evidence" value="ECO:0007669"/>
    <property type="project" value="UniProtKB-ARBA"/>
</dbReference>
<comment type="caution">
    <text evidence="2">The sequence shown here is derived from an EMBL/GenBank/DDBJ whole genome shotgun (WGS) entry which is preliminary data.</text>
</comment>
<dbReference type="Pfam" id="PF09371">
    <property type="entry name" value="Tex_N"/>
    <property type="match status" value="1"/>
</dbReference>
<dbReference type="InterPro" id="IPR037027">
    <property type="entry name" value="YqgF/RNaseH-like_dom_sf"/>
</dbReference>
<proteinExistence type="predicted"/>
<gene>
    <name evidence="2" type="ORF">CYJ57_06510</name>
</gene>
<dbReference type="GO" id="GO:0006139">
    <property type="term" value="P:nucleobase-containing compound metabolic process"/>
    <property type="evidence" value="ECO:0007669"/>
    <property type="project" value="InterPro"/>
</dbReference>
<dbReference type="Pfam" id="PF16921">
    <property type="entry name" value="Tex_YqgF"/>
    <property type="match status" value="1"/>
</dbReference>
<dbReference type="FunFam" id="1.10.10.650:FF:000001">
    <property type="entry name" value="S1 RNA-binding domain 1"/>
    <property type="match status" value="1"/>
</dbReference>
<dbReference type="InterPro" id="IPR055179">
    <property type="entry name" value="Tex-like_central_region"/>
</dbReference>
<dbReference type="InterPro" id="IPR018974">
    <property type="entry name" value="Tex-like_N"/>
</dbReference>
<dbReference type="SUPFAM" id="SSF47781">
    <property type="entry name" value="RuvA domain 2-like"/>
    <property type="match status" value="2"/>
</dbReference>
<dbReference type="SUPFAM" id="SSF158832">
    <property type="entry name" value="Tex N-terminal region-like"/>
    <property type="match status" value="1"/>
</dbReference>
<dbReference type="Gene3D" id="1.10.3500.10">
    <property type="entry name" value="Tex N-terminal region-like"/>
    <property type="match status" value="1"/>
</dbReference>
<dbReference type="SUPFAM" id="SSF53098">
    <property type="entry name" value="Ribonuclease H-like"/>
    <property type="match status" value="1"/>
</dbReference>
<dbReference type="InterPro" id="IPR006641">
    <property type="entry name" value="YqgF/RNaseH-like_dom"/>
</dbReference>
<dbReference type="Pfam" id="PF17674">
    <property type="entry name" value="HHH_9"/>
    <property type="match status" value="1"/>
</dbReference>
<dbReference type="AlphaFoldDB" id="A0A2I1JWX4"/>
<dbReference type="PROSITE" id="PS50126">
    <property type="entry name" value="S1"/>
    <property type="match status" value="1"/>
</dbReference>
<organism evidence="2 3">
    <name type="scientific">Falseniella ignava</name>
    <dbReference type="NCBI Taxonomy" id="137730"/>
    <lineage>
        <taxon>Bacteria</taxon>
        <taxon>Bacillati</taxon>
        <taxon>Bacillota</taxon>
        <taxon>Bacilli</taxon>
        <taxon>Lactobacillales</taxon>
        <taxon>Aerococcaceae</taxon>
        <taxon>Falseniella</taxon>
    </lineage>
</organism>
<dbReference type="GO" id="GO:0005737">
    <property type="term" value="C:cytoplasm"/>
    <property type="evidence" value="ECO:0007669"/>
    <property type="project" value="UniProtKB-ARBA"/>
</dbReference>
<dbReference type="InterPro" id="IPR010994">
    <property type="entry name" value="RuvA_2-like"/>
</dbReference>
<dbReference type="InterPro" id="IPR041692">
    <property type="entry name" value="HHH_9"/>
</dbReference>
<dbReference type="InterPro" id="IPR012340">
    <property type="entry name" value="NA-bd_OB-fold"/>
</dbReference>
<dbReference type="Gene3D" id="1.10.150.310">
    <property type="entry name" value="Tex RuvX-like domain-like"/>
    <property type="match status" value="1"/>
</dbReference>
<dbReference type="Gene3D" id="2.40.50.140">
    <property type="entry name" value="Nucleic acid-binding proteins"/>
    <property type="match status" value="1"/>
</dbReference>
<feature type="domain" description="S1 motif" evidence="1">
    <location>
        <begin position="655"/>
        <end position="724"/>
    </location>
</feature>
<protein>
    <submittedName>
        <fullName evidence="2">RNA-binding transcriptional accessory protein</fullName>
    </submittedName>
</protein>
<dbReference type="SMART" id="SM00316">
    <property type="entry name" value="S1"/>
    <property type="match status" value="1"/>
</dbReference>
<dbReference type="Gene3D" id="3.30.420.140">
    <property type="entry name" value="YqgF/RNase H-like domain"/>
    <property type="match status" value="1"/>
</dbReference>
<dbReference type="Pfam" id="PF22706">
    <property type="entry name" value="Tex_central_region"/>
    <property type="match status" value="1"/>
</dbReference>
<dbReference type="GO" id="GO:0003735">
    <property type="term" value="F:structural constituent of ribosome"/>
    <property type="evidence" value="ECO:0007669"/>
    <property type="project" value="TreeGrafter"/>
</dbReference>
<dbReference type="SUPFAM" id="SSF50249">
    <property type="entry name" value="Nucleic acid-binding proteins"/>
    <property type="match status" value="1"/>
</dbReference>
<dbReference type="RefSeq" id="WP_101954599.1">
    <property type="nucleotide sequence ID" value="NZ_PKHE01000019.1"/>
</dbReference>
<dbReference type="InterPro" id="IPR044146">
    <property type="entry name" value="S1_Tex"/>
</dbReference>
<dbReference type="InterPro" id="IPR012337">
    <property type="entry name" value="RNaseH-like_sf"/>
</dbReference>
<dbReference type="EMBL" id="PKHE01000019">
    <property type="protein sequence ID" value="PKY87843.1"/>
    <property type="molecule type" value="Genomic_DNA"/>
</dbReference>
<dbReference type="OrthoDB" id="9804714at2"/>
<dbReference type="FunFam" id="2.40.50.140:FF:000051">
    <property type="entry name" value="RNA-binding transcriptional accessory protein"/>
    <property type="match status" value="1"/>
</dbReference>
<reference evidence="2 3" key="1">
    <citation type="submission" date="2017-12" db="EMBL/GenBank/DDBJ databases">
        <title>Phylogenetic diversity of female urinary microbiome.</title>
        <authorList>
            <person name="Thomas-White K."/>
            <person name="Wolfe A.J."/>
        </authorList>
    </citation>
    <scope>NUCLEOTIDE SEQUENCE [LARGE SCALE GENOMIC DNA]</scope>
    <source>
        <strain evidence="2 3">UMB0898</strain>
    </source>
</reference>
<dbReference type="Gene3D" id="1.10.10.650">
    <property type="entry name" value="RuvA domain 2-like"/>
    <property type="match status" value="1"/>
</dbReference>
<dbReference type="Pfam" id="PF12836">
    <property type="entry name" value="HHH_3"/>
    <property type="match status" value="1"/>
</dbReference>
<evidence type="ECO:0000313" key="2">
    <source>
        <dbReference type="EMBL" id="PKY87843.1"/>
    </source>
</evidence>
<dbReference type="InterPro" id="IPR023323">
    <property type="entry name" value="Tex-like_dom_sf"/>
</dbReference>
<sequence length="725" mass="81441">MAAEKNEVINELEIIKSISQETKIQPKQIQVVLNLLSEGSTIPFIARYRKDQTGSLDEVQIRDIEQRYRYQMNLAERREEVQRLIAEQDKLTDALAQEISQATTLQQLEDLYRPYKQTRRTKATIAREQGLEPLALWLKTGGEGEVNAIAEQYLSEEVETIEDALQGAHEILAEEVGNHPQFRDFIRKYMAYNAILMTSVKDEERDPQGVYSQYYDYQEPVQQIVEHRILAINRAEKEDVITVKIELDEVPAINYMIKRYIMDELTDSQRERVEEAIRDAYKRFIFPALERELRNSLSERAGEQAIKVFGDNVQNLLLQPPMKGQVVMGFDPAYRTGCKLAIVDPTGKVLDKAIIYPHLKGSSSRKEKAADELLRLIQDYNVDIIAIGNGTASRESEQFVAEVIQNHQLDTKYIVISEAGASVYSASAIAREEFPDYEVEERSAVSIARRLQDPLAELIKIDPKSMGVGQYQHDVNQKDLNEQLNFVVNITVNKVGVDINTASAQLLEHVSGMTAATAKNTIALRNEIGHFNNRRQIKEIKRLGPKTYEQAVGFLRIIGGDNPLDSTGIHPESYDTAVAILADLGLTLDTIGSESTTERILALKASEVAEKHQIGEATAEDILQCLAHPLADIREGQAAPTLRSDVLTMGDLEVGMELEGIVRNVVDFGAFVDIGVKQDGLIHISQLSNRYIKHPSEAVAVGDIVQVEVISLDLDKERIGLKRLK</sequence>
<dbReference type="PANTHER" id="PTHR10724:SF10">
    <property type="entry name" value="S1 RNA-BINDING DOMAIN-CONTAINING PROTEIN 1"/>
    <property type="match status" value="1"/>
</dbReference>